<dbReference type="EMBL" id="BEXD01003190">
    <property type="protein sequence ID" value="GBC00467.1"/>
    <property type="molecule type" value="Genomic_DNA"/>
</dbReference>
<protein>
    <submittedName>
        <fullName evidence="1">Uncharacterized protein</fullName>
    </submittedName>
</protein>
<dbReference type="Proteomes" id="UP000247702">
    <property type="component" value="Unassembled WGS sequence"/>
</dbReference>
<evidence type="ECO:0000313" key="2">
    <source>
        <dbReference type="EMBL" id="GET02037.1"/>
    </source>
</evidence>
<dbReference type="AlphaFoldDB" id="A0A2Z6S7W3"/>
<reference evidence="2" key="2">
    <citation type="submission" date="2019-10" db="EMBL/GenBank/DDBJ databases">
        <title>Conservation and host-specific expression of non-tandemly repeated heterogenous ribosome RNA gene in arbuscular mycorrhizal fungi.</title>
        <authorList>
            <person name="Maeda T."/>
            <person name="Kobayashi Y."/>
            <person name="Nakagawa T."/>
            <person name="Ezawa T."/>
            <person name="Yamaguchi K."/>
            <person name="Bino T."/>
            <person name="Nishimoto Y."/>
            <person name="Shigenobu S."/>
            <person name="Kawaguchi M."/>
        </authorList>
    </citation>
    <scope>NUCLEOTIDE SEQUENCE</scope>
    <source>
        <strain evidence="2">HR1</strain>
    </source>
</reference>
<keyword evidence="3" id="KW-1185">Reference proteome</keyword>
<evidence type="ECO:0000313" key="1">
    <source>
        <dbReference type="EMBL" id="GBC00467.1"/>
    </source>
</evidence>
<sequence length="104" mass="12298">MNQVDNFEEETNNLLQHLVANRNQYFPNRLSAARICRELTKGRPNRRMKMNRRKLLRFSVARSVRITDNRVISRATDLFMKTATHPEKVQYKILAEQVNAIINN</sequence>
<evidence type="ECO:0000313" key="3">
    <source>
        <dbReference type="Proteomes" id="UP000247702"/>
    </source>
</evidence>
<dbReference type="EMBL" id="BLAL01000304">
    <property type="protein sequence ID" value="GET02037.1"/>
    <property type="molecule type" value="Genomic_DNA"/>
</dbReference>
<dbReference type="Proteomes" id="UP000615446">
    <property type="component" value="Unassembled WGS sequence"/>
</dbReference>
<accession>A0A2Z6S7W3</accession>
<reference evidence="1 3" key="1">
    <citation type="submission" date="2017-11" db="EMBL/GenBank/DDBJ databases">
        <title>The genome of Rhizophagus clarus HR1 reveals common genetic basis of auxotrophy among arbuscular mycorrhizal fungi.</title>
        <authorList>
            <person name="Kobayashi Y."/>
        </authorList>
    </citation>
    <scope>NUCLEOTIDE SEQUENCE [LARGE SCALE GENOMIC DNA]</scope>
    <source>
        <strain evidence="1 3">HR1</strain>
    </source>
</reference>
<name>A0A2Z6S7W3_9GLOM</name>
<organism evidence="1 3">
    <name type="scientific">Rhizophagus clarus</name>
    <dbReference type="NCBI Taxonomy" id="94130"/>
    <lineage>
        <taxon>Eukaryota</taxon>
        <taxon>Fungi</taxon>
        <taxon>Fungi incertae sedis</taxon>
        <taxon>Mucoromycota</taxon>
        <taxon>Glomeromycotina</taxon>
        <taxon>Glomeromycetes</taxon>
        <taxon>Glomerales</taxon>
        <taxon>Glomeraceae</taxon>
        <taxon>Rhizophagus</taxon>
    </lineage>
</organism>
<dbReference type="OrthoDB" id="2360891at2759"/>
<comment type="caution">
    <text evidence="1">The sequence shown here is derived from an EMBL/GenBank/DDBJ whole genome shotgun (WGS) entry which is preliminary data.</text>
</comment>
<proteinExistence type="predicted"/>
<gene>
    <name evidence="2" type="ORF">RCL2_002841600</name>
    <name evidence="1" type="ORF">RclHR1_03870007</name>
</gene>